<dbReference type="GO" id="GO:0019305">
    <property type="term" value="P:dTDP-rhamnose biosynthetic process"/>
    <property type="evidence" value="ECO:0007669"/>
    <property type="project" value="UniProtKB-UniPathway"/>
</dbReference>
<dbReference type="InterPro" id="IPR005913">
    <property type="entry name" value="dTDP_dehydrorham_reduct"/>
</dbReference>
<dbReference type="EMBL" id="MGEL01000064">
    <property type="protein sequence ID" value="OGL82672.1"/>
    <property type="molecule type" value="Genomic_DNA"/>
</dbReference>
<dbReference type="Pfam" id="PF04321">
    <property type="entry name" value="RmlD_sub_bind"/>
    <property type="match status" value="1"/>
</dbReference>
<dbReference type="EC" id="1.1.1.133" evidence="2"/>
<dbReference type="Proteomes" id="UP000176932">
    <property type="component" value="Unassembled WGS sequence"/>
</dbReference>
<keyword evidence="2" id="KW-0560">Oxidoreductase</keyword>
<dbReference type="AlphaFoldDB" id="A0A1F7UWJ8"/>
<accession>A0A1F7UWJ8</accession>
<evidence type="ECO:0000256" key="1">
    <source>
        <dbReference type="ARBA" id="ARBA00010944"/>
    </source>
</evidence>
<proteinExistence type="inferred from homology"/>
<dbReference type="PANTHER" id="PTHR10491:SF4">
    <property type="entry name" value="METHIONINE ADENOSYLTRANSFERASE 2 SUBUNIT BETA"/>
    <property type="match status" value="1"/>
</dbReference>
<dbReference type="PANTHER" id="PTHR10491">
    <property type="entry name" value="DTDP-4-DEHYDRORHAMNOSE REDUCTASE"/>
    <property type="match status" value="1"/>
</dbReference>
<comment type="similarity">
    <text evidence="1 2">Belongs to the dTDP-4-dehydrorhamnose reductase family.</text>
</comment>
<sequence length="285" mass="31298">MRILVLGHSGMLGSMVMRVMRDTSGLEVSGTQAEDSSAPDFFDAMGAVEALDAFVSSGTMIINCIGITANHIHTDDPASMRRAIRVNSEFPQELARYASARDARVIHMSTDGVFAGNGGPYTEDSPHDCTDVYGKTKSLGEAVSERVLNIRTSIIGPSPHLKAGIWEWFMNQPDGATIFGYTNQRWTGVTTLQFAELCRELILHNAFDTLRGSTSAMHFVPNEAVTKFELLNIFKQTSGKSVIITPQEAPQTLTRTLKATNTAWQQLFSYDLPMHEAVRAVFTMS</sequence>
<gene>
    <name evidence="4" type="ORF">A3B32_00200</name>
</gene>
<dbReference type="SUPFAM" id="SSF51735">
    <property type="entry name" value="NAD(P)-binding Rossmann-fold domains"/>
    <property type="match status" value="1"/>
</dbReference>
<organism evidence="4 5">
    <name type="scientific">Candidatus Uhrbacteria bacterium RIFCSPLOWO2_01_FULL_53_9</name>
    <dbReference type="NCBI Taxonomy" id="1802403"/>
    <lineage>
        <taxon>Bacteria</taxon>
        <taxon>Candidatus Uhriibacteriota</taxon>
    </lineage>
</organism>
<evidence type="ECO:0000256" key="2">
    <source>
        <dbReference type="RuleBase" id="RU364082"/>
    </source>
</evidence>
<dbReference type="InterPro" id="IPR036291">
    <property type="entry name" value="NAD(P)-bd_dom_sf"/>
</dbReference>
<dbReference type="GO" id="GO:0008831">
    <property type="term" value="F:dTDP-4-dehydrorhamnose reductase activity"/>
    <property type="evidence" value="ECO:0007669"/>
    <property type="project" value="UniProtKB-EC"/>
</dbReference>
<comment type="pathway">
    <text evidence="2">Carbohydrate biosynthesis; dTDP-L-rhamnose biosynthesis.</text>
</comment>
<evidence type="ECO:0000313" key="4">
    <source>
        <dbReference type="EMBL" id="OGL82672.1"/>
    </source>
</evidence>
<dbReference type="Gene3D" id="3.40.50.720">
    <property type="entry name" value="NAD(P)-binding Rossmann-like Domain"/>
    <property type="match status" value="1"/>
</dbReference>
<evidence type="ECO:0000313" key="5">
    <source>
        <dbReference type="Proteomes" id="UP000176932"/>
    </source>
</evidence>
<feature type="domain" description="RmlD-like substrate binding" evidence="3">
    <location>
        <begin position="1"/>
        <end position="257"/>
    </location>
</feature>
<dbReference type="UniPathway" id="UPA00124"/>
<evidence type="ECO:0000259" key="3">
    <source>
        <dbReference type="Pfam" id="PF04321"/>
    </source>
</evidence>
<comment type="caution">
    <text evidence="4">The sequence shown here is derived from an EMBL/GenBank/DDBJ whole genome shotgun (WGS) entry which is preliminary data.</text>
</comment>
<name>A0A1F7UWJ8_9BACT</name>
<reference evidence="4 5" key="1">
    <citation type="journal article" date="2016" name="Nat. Commun.">
        <title>Thousands of microbial genomes shed light on interconnected biogeochemical processes in an aquifer system.</title>
        <authorList>
            <person name="Anantharaman K."/>
            <person name="Brown C.T."/>
            <person name="Hug L.A."/>
            <person name="Sharon I."/>
            <person name="Castelle C.J."/>
            <person name="Probst A.J."/>
            <person name="Thomas B.C."/>
            <person name="Singh A."/>
            <person name="Wilkins M.J."/>
            <person name="Karaoz U."/>
            <person name="Brodie E.L."/>
            <person name="Williams K.H."/>
            <person name="Hubbard S.S."/>
            <person name="Banfield J.F."/>
        </authorList>
    </citation>
    <scope>NUCLEOTIDE SEQUENCE [LARGE SCALE GENOMIC DNA]</scope>
</reference>
<comment type="function">
    <text evidence="2">Catalyzes the reduction of dTDP-6-deoxy-L-lyxo-4-hexulose to yield dTDP-L-rhamnose.</text>
</comment>
<dbReference type="GO" id="GO:0005829">
    <property type="term" value="C:cytosol"/>
    <property type="evidence" value="ECO:0007669"/>
    <property type="project" value="TreeGrafter"/>
</dbReference>
<protein>
    <recommendedName>
        <fullName evidence="2">dTDP-4-dehydrorhamnose reductase</fullName>
        <ecNumber evidence="2">1.1.1.133</ecNumber>
    </recommendedName>
</protein>
<keyword evidence="2" id="KW-0521">NADP</keyword>
<dbReference type="InterPro" id="IPR029903">
    <property type="entry name" value="RmlD-like-bd"/>
</dbReference>